<dbReference type="RefSeq" id="WP_252580076.1">
    <property type="nucleotide sequence ID" value="NZ_CP071527.1"/>
</dbReference>
<name>A0ABY4Y9I9_9GAMM</name>
<reference evidence="2" key="1">
    <citation type="submission" date="2021-03" db="EMBL/GenBank/DDBJ databases">
        <title>Legionella lytica PCM 2298.</title>
        <authorList>
            <person name="Koper P."/>
        </authorList>
    </citation>
    <scope>NUCLEOTIDE SEQUENCE</scope>
    <source>
        <strain evidence="2">PCM 2298</strain>
    </source>
</reference>
<accession>A0ABY4Y9I9</accession>
<dbReference type="Gene3D" id="3.40.50.2000">
    <property type="entry name" value="Glycogen Phosphorylase B"/>
    <property type="match status" value="1"/>
</dbReference>
<dbReference type="PANTHER" id="PTHR46401">
    <property type="entry name" value="GLYCOSYLTRANSFERASE WBBK-RELATED"/>
    <property type="match status" value="1"/>
</dbReference>
<dbReference type="InterPro" id="IPR001296">
    <property type="entry name" value="Glyco_trans_1"/>
</dbReference>
<dbReference type="PANTHER" id="PTHR46401:SF8">
    <property type="entry name" value="BLL6006 PROTEIN"/>
    <property type="match status" value="1"/>
</dbReference>
<evidence type="ECO:0000313" key="3">
    <source>
        <dbReference type="Proteomes" id="UP001057474"/>
    </source>
</evidence>
<dbReference type="SUPFAM" id="SSF53756">
    <property type="entry name" value="UDP-Glycosyltransferase/glycogen phosphorylase"/>
    <property type="match status" value="1"/>
</dbReference>
<dbReference type="Proteomes" id="UP001057474">
    <property type="component" value="Chromosome"/>
</dbReference>
<dbReference type="CDD" id="cd03809">
    <property type="entry name" value="GT4_MtfB-like"/>
    <property type="match status" value="1"/>
</dbReference>
<evidence type="ECO:0000259" key="1">
    <source>
        <dbReference type="Pfam" id="PF00534"/>
    </source>
</evidence>
<organism evidence="2 3">
    <name type="scientific">Legionella lytica</name>
    <dbReference type="NCBI Taxonomy" id="96232"/>
    <lineage>
        <taxon>Bacteria</taxon>
        <taxon>Pseudomonadati</taxon>
        <taxon>Pseudomonadota</taxon>
        <taxon>Gammaproteobacteria</taxon>
        <taxon>Legionellales</taxon>
        <taxon>Legionellaceae</taxon>
        <taxon>Legionella</taxon>
    </lineage>
</organism>
<dbReference type="Pfam" id="PF00534">
    <property type="entry name" value="Glycos_transf_1"/>
    <property type="match status" value="1"/>
</dbReference>
<sequence>MDKEIKKTKVLLEMRPALGEFAGIPQEVRLLMYGLRKINTFDIEGMLQSSNRFLAKGKRDQKLHGNSFSQARLFNRYSRVIISLSEKTSRTKIAFILKWLRHRLITILIHGKVYLGLGEVQLTHFDSQHFKDFTWRTLFAKTLPASDFELVASVNHKICSIPWQTFHGVGLGFLNFNNKPKYPILNTKEFDVFISQTPYPGRVSKNTALVVRYHDAIPVLMPHTISDKSFHQASHFNALMSNVMSGAWFACVSEFTRQQLIKIFPEAAERSITIHNMISSHYFFEESSHEHIPNIIRGYLQQGTKLTDDELGTGAECFATMGSQKLNYLLIVSTIEPRKNHLNLVAAWELLKTEVDPDLKLLVVGAPGWDYAPLLTAMQPWIEQGSIYILNSVPAYYLRLLYRHAAATVCPSICEGFDFSGVESMRCGGITVASDIPVHREVYGNAAEYFDPYAVSSLVNALRKVLYQPNSSQIQESLRQQGQIVSARYLPENILPKWESFIQCVKEGSLMGMNLPLRASAQRVAAESVQRQLKI</sequence>
<proteinExistence type="predicted"/>
<gene>
    <name evidence="2" type="ORF">J2N86_13935</name>
</gene>
<keyword evidence="3" id="KW-1185">Reference proteome</keyword>
<feature type="domain" description="Glycosyl transferase family 1" evidence="1">
    <location>
        <begin position="325"/>
        <end position="472"/>
    </location>
</feature>
<protein>
    <submittedName>
        <fullName evidence="2">Glycosyltransferase family 4 protein</fullName>
    </submittedName>
</protein>
<dbReference type="EMBL" id="CP071527">
    <property type="protein sequence ID" value="USQ13754.1"/>
    <property type="molecule type" value="Genomic_DNA"/>
</dbReference>
<evidence type="ECO:0000313" key="2">
    <source>
        <dbReference type="EMBL" id="USQ13754.1"/>
    </source>
</evidence>